<evidence type="ECO:0000256" key="1">
    <source>
        <dbReference type="SAM" id="MobiDB-lite"/>
    </source>
</evidence>
<accession>A0A7M1RWB4</accession>
<protein>
    <submittedName>
        <fullName evidence="2">Uncharacterized protein</fullName>
    </submittedName>
</protein>
<dbReference type="Proteomes" id="UP000594037">
    <property type="component" value="Segment"/>
</dbReference>
<dbReference type="KEGG" id="vg:65129054"/>
<proteinExistence type="predicted"/>
<reference evidence="2 3" key="1">
    <citation type="submission" date="2020-07" db="EMBL/GenBank/DDBJ databases">
        <title>Taxonomic proposal: Crassvirales, a new order of highly abundant and diverse bacterial viruses.</title>
        <authorList>
            <person name="Shkoporov A.N."/>
            <person name="Stockdale S.R."/>
            <person name="Guerin E."/>
            <person name="Ross R.P."/>
            <person name="Hill C."/>
        </authorList>
    </citation>
    <scope>NUCLEOTIDE SEQUENCE [LARGE SCALE GENOMIC DNA]</scope>
</reference>
<keyword evidence="3" id="KW-1185">Reference proteome</keyword>
<feature type="region of interest" description="Disordered" evidence="1">
    <location>
        <begin position="259"/>
        <end position="284"/>
    </location>
</feature>
<dbReference type="EMBL" id="MT774381">
    <property type="protein sequence ID" value="QOR58576.1"/>
    <property type="molecule type" value="Genomic_DNA"/>
</dbReference>
<evidence type="ECO:0000313" key="3">
    <source>
        <dbReference type="Proteomes" id="UP000594037"/>
    </source>
</evidence>
<evidence type="ECO:0000313" key="2">
    <source>
        <dbReference type="EMBL" id="QOR58576.1"/>
    </source>
</evidence>
<dbReference type="GeneID" id="65129054"/>
<sequence>MKKVVVKRKKAFIGAAIGAVSGIAGSLFGAAKKRKQERAMLKQQQEEQNKTETYQNAQALSSGVADQSYVEDYQKKITLKMGGYTDRVKSKKKAVNRIYRCGGRKKAELGADSGAKWNKTDTENLISGLSAGIQNGINASAGNYNPVTPQITKSGATTLQNNKLAQDAKNKRIIDSNTVQPAAPTNAGNKYLTSSTARLGCRRKAAIGAEIGSAAGGVGSLVGSLFQSSTAPKQVKKAVGFSSSAPKVGIQKPDYQQNAGNGEQIVDGNIVNGANPTNDVYKNRTDAYRCGGRKRMKRK</sequence>
<name>A0A7M1RWB4_9CAUD</name>
<dbReference type="RefSeq" id="YP_010110734.1">
    <property type="nucleotide sequence ID" value="NC_055874.1"/>
</dbReference>
<organism evidence="2 3">
    <name type="scientific">uncultured phage cr3_1</name>
    <dbReference type="NCBI Taxonomy" id="2772065"/>
    <lineage>
        <taxon>Viruses</taxon>
        <taxon>Duplodnaviria</taxon>
        <taxon>Heunggongvirae</taxon>
        <taxon>Uroviricota</taxon>
        <taxon>Caudoviricetes</taxon>
        <taxon>Crassvirales</taxon>
        <taxon>Intestiviridae</taxon>
        <taxon>Crudevirinae</taxon>
        <taxon>Diorhovirus</taxon>
        <taxon>Diorhovirus intestinalis</taxon>
    </lineage>
</organism>